<evidence type="ECO:0000313" key="2">
    <source>
        <dbReference type="EMBL" id="KNC51482.1"/>
    </source>
</evidence>
<feature type="region of interest" description="Disordered" evidence="1">
    <location>
        <begin position="79"/>
        <end position="125"/>
    </location>
</feature>
<accession>A0A0L0DGM2</accession>
<keyword evidence="3" id="KW-1185">Reference proteome</keyword>
<dbReference type="STRING" id="461836.A0A0L0DGM2"/>
<protein>
    <submittedName>
        <fullName evidence="2">Uncharacterized protein</fullName>
    </submittedName>
</protein>
<dbReference type="PANTHER" id="PTHR46586">
    <property type="entry name" value="ANKYRIN REPEAT-CONTAINING PROTEIN"/>
    <property type="match status" value="1"/>
</dbReference>
<dbReference type="EMBL" id="GL349467">
    <property type="protein sequence ID" value="KNC51482.1"/>
    <property type="molecule type" value="Genomic_DNA"/>
</dbReference>
<organism evidence="2 3">
    <name type="scientific">Thecamonas trahens ATCC 50062</name>
    <dbReference type="NCBI Taxonomy" id="461836"/>
    <lineage>
        <taxon>Eukaryota</taxon>
        <taxon>Apusozoa</taxon>
        <taxon>Apusomonadida</taxon>
        <taxon>Apusomonadidae</taxon>
        <taxon>Thecamonas</taxon>
    </lineage>
</organism>
<sequence length="477" mass="50799">MEQLPTELLHTIAFETGVLSHKDVLALACTCTHVHTSLLGDTYARDRSHALAGLDWCLARSQWSAALRALFQPHYHDHGDDHGNKHDHDRDYRNDNNDDNDNHPDHDSDSNNGNDDHHSNNYHRINLNDHNYRDQRHNQGQPRNRLFAASRPLCSCWNWNEEHRLRIAFENGAASCSEDWLRLVRRLAACSVAATLRDDDCAPVPVFVWAAAYGASPAIMVLARDAAEAGRPLGSAVVAEALEAAIRVGHAGATAAVLAACPSADACARNSRLVCLAASHGSAEVVNVLVGCGGADPAAHSSQALRIAAVNGHLAVVRLLLDCPRVDPSAGGYEALRLAAKRGHVGVVDVLAGTGRTDGPALSSALCAGASAGHLAVVARLLECEHIDVSAAEYRAVCEAAWHGHHDIVLALISAPSANPVSARAKALKLAAARGHSSIVSLLNRHGSPLFACCKLPPGGLPWLAKPRSHLDHTPSP</sequence>
<dbReference type="InterPro" id="IPR002110">
    <property type="entry name" value="Ankyrin_rpt"/>
</dbReference>
<dbReference type="PANTHER" id="PTHR46586:SF3">
    <property type="entry name" value="ANKYRIN REPEAT-CONTAINING PROTEIN"/>
    <property type="match status" value="1"/>
</dbReference>
<dbReference type="InterPro" id="IPR052050">
    <property type="entry name" value="SecEffector_AnkRepeat"/>
</dbReference>
<dbReference type="AlphaFoldDB" id="A0A0L0DGM2"/>
<dbReference type="GeneID" id="25570003"/>
<dbReference type="Pfam" id="PF12796">
    <property type="entry name" value="Ank_2"/>
    <property type="match status" value="1"/>
</dbReference>
<dbReference type="InterPro" id="IPR036770">
    <property type="entry name" value="Ankyrin_rpt-contain_sf"/>
</dbReference>
<dbReference type="SUPFAM" id="SSF48403">
    <property type="entry name" value="Ankyrin repeat"/>
    <property type="match status" value="1"/>
</dbReference>
<gene>
    <name evidence="2" type="ORF">AMSG_12088</name>
</gene>
<dbReference type="Gene3D" id="1.25.40.20">
    <property type="entry name" value="Ankyrin repeat-containing domain"/>
    <property type="match status" value="2"/>
</dbReference>
<dbReference type="SMART" id="SM00248">
    <property type="entry name" value="ANK"/>
    <property type="match status" value="5"/>
</dbReference>
<evidence type="ECO:0000313" key="3">
    <source>
        <dbReference type="Proteomes" id="UP000054408"/>
    </source>
</evidence>
<name>A0A0L0DGM2_THETB</name>
<proteinExistence type="predicted"/>
<dbReference type="Proteomes" id="UP000054408">
    <property type="component" value="Unassembled WGS sequence"/>
</dbReference>
<reference evidence="2 3" key="1">
    <citation type="submission" date="2010-05" db="EMBL/GenBank/DDBJ databases">
        <title>The Genome Sequence of Thecamonas trahens ATCC 50062.</title>
        <authorList>
            <consortium name="The Broad Institute Genome Sequencing Platform"/>
            <person name="Russ C."/>
            <person name="Cuomo C."/>
            <person name="Shea T."/>
            <person name="Young S.K."/>
            <person name="Zeng Q."/>
            <person name="Koehrsen M."/>
            <person name="Haas B."/>
            <person name="Borodovsky M."/>
            <person name="Guigo R."/>
            <person name="Alvarado L."/>
            <person name="Berlin A."/>
            <person name="Bochicchio J."/>
            <person name="Borenstein D."/>
            <person name="Chapman S."/>
            <person name="Chen Z."/>
            <person name="Freedman E."/>
            <person name="Gellesch M."/>
            <person name="Goldberg J."/>
            <person name="Griggs A."/>
            <person name="Gujja S."/>
            <person name="Heilman E."/>
            <person name="Heiman D."/>
            <person name="Hepburn T."/>
            <person name="Howarth C."/>
            <person name="Jen D."/>
            <person name="Larson L."/>
            <person name="Mehta T."/>
            <person name="Park D."/>
            <person name="Pearson M."/>
            <person name="Roberts A."/>
            <person name="Saif S."/>
            <person name="Shenoy N."/>
            <person name="Sisk P."/>
            <person name="Stolte C."/>
            <person name="Sykes S."/>
            <person name="Thomson T."/>
            <person name="Walk T."/>
            <person name="White J."/>
            <person name="Yandava C."/>
            <person name="Burger G."/>
            <person name="Gray M.W."/>
            <person name="Holland P.W.H."/>
            <person name="King N."/>
            <person name="Lang F.B.F."/>
            <person name="Roger A.J."/>
            <person name="Ruiz-Trillo I."/>
            <person name="Lander E."/>
            <person name="Nusbaum C."/>
        </authorList>
    </citation>
    <scope>NUCLEOTIDE SEQUENCE [LARGE SCALE GENOMIC DNA]</scope>
    <source>
        <strain evidence="2 3">ATCC 50062</strain>
    </source>
</reference>
<dbReference type="RefSeq" id="XP_013756168.1">
    <property type="nucleotide sequence ID" value="XM_013900714.1"/>
</dbReference>
<evidence type="ECO:0000256" key="1">
    <source>
        <dbReference type="SAM" id="MobiDB-lite"/>
    </source>
</evidence>
<dbReference type="OrthoDB" id="20872at2759"/>
<feature type="compositionally biased region" description="Basic and acidic residues" evidence="1">
    <location>
        <begin position="79"/>
        <end position="119"/>
    </location>
</feature>